<evidence type="ECO:0000313" key="10">
    <source>
        <dbReference type="Proteomes" id="UP000075391"/>
    </source>
</evidence>
<feature type="transmembrane region" description="Helical" evidence="8">
    <location>
        <begin position="965"/>
        <end position="985"/>
    </location>
</feature>
<dbReference type="AlphaFoldDB" id="A0A150WT65"/>
<feature type="transmembrane region" description="Helical" evidence="8">
    <location>
        <begin position="363"/>
        <end position="383"/>
    </location>
</feature>
<organism evidence="9 10">
    <name type="scientific">Bdellovibrio bacteriovorus</name>
    <dbReference type="NCBI Taxonomy" id="959"/>
    <lineage>
        <taxon>Bacteria</taxon>
        <taxon>Pseudomonadati</taxon>
        <taxon>Bdellovibrionota</taxon>
        <taxon>Bdellovibrionia</taxon>
        <taxon>Bdellovibrionales</taxon>
        <taxon>Pseudobdellovibrionaceae</taxon>
        <taxon>Bdellovibrio</taxon>
    </lineage>
</organism>
<dbReference type="GO" id="GO:0042910">
    <property type="term" value="F:xenobiotic transmembrane transporter activity"/>
    <property type="evidence" value="ECO:0007669"/>
    <property type="project" value="TreeGrafter"/>
</dbReference>
<feature type="transmembrane region" description="Helical" evidence="8">
    <location>
        <begin position="893"/>
        <end position="911"/>
    </location>
</feature>
<dbReference type="PANTHER" id="PTHR32063:SF4">
    <property type="entry name" value="SLR6043 PROTEIN"/>
    <property type="match status" value="1"/>
</dbReference>
<dbReference type="SUPFAM" id="SSF82866">
    <property type="entry name" value="Multidrug efflux transporter AcrB transmembrane domain"/>
    <property type="match status" value="2"/>
</dbReference>
<reference evidence="9 10" key="1">
    <citation type="submission" date="2016-03" db="EMBL/GenBank/DDBJ databases">
        <authorList>
            <person name="Ploux O."/>
        </authorList>
    </citation>
    <scope>NUCLEOTIDE SEQUENCE [LARGE SCALE GENOMIC DNA]</scope>
    <source>
        <strain evidence="9 10">BER2</strain>
    </source>
</reference>
<evidence type="ECO:0000313" key="9">
    <source>
        <dbReference type="EMBL" id="KYG67593.1"/>
    </source>
</evidence>
<dbReference type="InterPro" id="IPR004763">
    <property type="entry name" value="CusA-like"/>
</dbReference>
<proteinExistence type="inferred from homology"/>
<dbReference type="GO" id="GO:0005886">
    <property type="term" value="C:plasma membrane"/>
    <property type="evidence" value="ECO:0007669"/>
    <property type="project" value="UniProtKB-SubCell"/>
</dbReference>
<dbReference type="PANTHER" id="PTHR32063">
    <property type="match status" value="1"/>
</dbReference>
<keyword evidence="5 8" id="KW-0812">Transmembrane</keyword>
<evidence type="ECO:0000256" key="2">
    <source>
        <dbReference type="ARBA" id="ARBA00010942"/>
    </source>
</evidence>
<keyword evidence="3" id="KW-0813">Transport</keyword>
<evidence type="ECO:0000256" key="4">
    <source>
        <dbReference type="ARBA" id="ARBA00022475"/>
    </source>
</evidence>
<feature type="transmembrane region" description="Helical" evidence="8">
    <location>
        <begin position="917"/>
        <end position="944"/>
    </location>
</feature>
<dbReference type="GO" id="GO:0008324">
    <property type="term" value="F:monoatomic cation transmembrane transporter activity"/>
    <property type="evidence" value="ECO:0007669"/>
    <property type="project" value="InterPro"/>
</dbReference>
<comment type="subcellular location">
    <subcellularLocation>
        <location evidence="1">Cell membrane</location>
        <topology evidence="1">Multi-pass membrane protein</topology>
    </subcellularLocation>
</comment>
<feature type="transmembrane region" description="Helical" evidence="8">
    <location>
        <begin position="532"/>
        <end position="552"/>
    </location>
</feature>
<sequence>MLNSIIRFALNHRLLVVAATAFIVVYGAVTVSHLPIDVFPDINKPTVTIMTEAHGMAPEEVETRVTFPIESYLNGLPGVERIRSQSGIGLSAIYVEFEWNTDIYRNRQLVQEKLALAKERLPKDISPTMGPISSLMGQIQQIALYSENESVHPLEVRNIAEWVIRPRLMTIPGVAQVISIGGGLKQYQILLSAQKINKFQISLEQIDKELAQISQNTTGGFLEKDQQEFLVRNIGVVETLDDIKNTKIGLHFGRPIFVKDVAEVVEAPKLKRGEGSFMGKPSVVMTIQKQPGADTVQITNGVEKAIQEIKPSLPQGLVINTDVFKQANFIETSIKGIQGKLKWGTVLVFVVLFIFLSNLRMSLITLTAIPVSFLATALVFKWFGLSVNTMTLGGLAIAIGELVDDSIVDVENVFRRLRENAKLSQPRSALKVIFDASSEVRNSIVLATVIIVMVFLPLFNLTGLEGRLFTPLAVAYLTALLSSLVVSLTVTPVLASYFLAKSPLKEHQDTRFVQLLKKWDKKVLEWALPRSNFVLAMTAGLVVVALSLLPFMGKDFLPQFNEGTAMISVSAPPGTSLKQSNEYGNQAEALILKTKEVKSVSRRTGRAEMDEHAMGVNVSEMDVDFKNGGRSKEVVLNEIRENLNQGLPGLAINIGQPIGHLIDHMLSGVNAAIAIKIFGPDLTTLREKAAEVKEALEGTPGLVDLRVESQGLIPQIKIHVLREEAAQYGMSPGEITSLLEGAFNGESVAQVLDGTKVYDVFYRFDDSSKQTLEQMQKTVIKTMPDGRKVLLEQVADIYETSGPNEINRENSQRRIVISANANKRDLAGLVNELQNKVSSTVKLPEGYYVVYGGQFESQQKATRNILLFGLISLAGIILVLYSHFRSKAITAQIMITIPFAFIGGIILLFATDRTITVASLVGFITLCGVASRNGIMMISHYLHLMKFEGETFSKDMIIRGSQERLVPVMMTACVASLALLPLVFAKGEPGSEILHPVAVVIVGGLITATLLDIVLTPTLFYRFGKRSAEKYTQENNKSETL</sequence>
<dbReference type="OrthoDB" id="5287521at2"/>
<keyword evidence="7 8" id="KW-0472">Membrane</keyword>
<keyword evidence="6 8" id="KW-1133">Transmembrane helix</keyword>
<dbReference type="InterPro" id="IPR027463">
    <property type="entry name" value="AcrB_DN_DC_subdom"/>
</dbReference>
<accession>A0A150WT65</accession>
<protein>
    <submittedName>
        <fullName evidence="9">Multidrug transporter AcrB</fullName>
    </submittedName>
</protein>
<keyword evidence="4" id="KW-1003">Cell membrane</keyword>
<evidence type="ECO:0000256" key="6">
    <source>
        <dbReference type="ARBA" id="ARBA00022989"/>
    </source>
</evidence>
<dbReference type="NCBIfam" id="TIGR00914">
    <property type="entry name" value="2A0601"/>
    <property type="match status" value="1"/>
</dbReference>
<evidence type="ECO:0000256" key="8">
    <source>
        <dbReference type="SAM" id="Phobius"/>
    </source>
</evidence>
<dbReference type="RefSeq" id="WP_063243303.1">
    <property type="nucleotide sequence ID" value="NZ_LUKF01000008.1"/>
</dbReference>
<dbReference type="SUPFAM" id="SSF82714">
    <property type="entry name" value="Multidrug efflux transporter AcrB TolC docking domain, DN and DC subdomains"/>
    <property type="match status" value="2"/>
</dbReference>
<dbReference type="Gene3D" id="3.30.2090.10">
    <property type="entry name" value="Multidrug efflux transporter AcrB TolC docking domain, DN and DC subdomains"/>
    <property type="match status" value="2"/>
</dbReference>
<dbReference type="Gene3D" id="3.30.70.1320">
    <property type="entry name" value="Multidrug efflux transporter AcrB pore domain like"/>
    <property type="match status" value="1"/>
</dbReference>
<dbReference type="Gene3D" id="3.30.70.1440">
    <property type="entry name" value="Multidrug efflux transporter AcrB pore domain"/>
    <property type="match status" value="1"/>
</dbReference>
<feature type="transmembrane region" description="Helical" evidence="8">
    <location>
        <begin position="865"/>
        <end position="881"/>
    </location>
</feature>
<dbReference type="PRINTS" id="PR00702">
    <property type="entry name" value="ACRIFLAVINRP"/>
</dbReference>
<evidence type="ECO:0000256" key="3">
    <source>
        <dbReference type="ARBA" id="ARBA00022448"/>
    </source>
</evidence>
<dbReference type="Pfam" id="PF00873">
    <property type="entry name" value="ACR_tran"/>
    <property type="match status" value="1"/>
</dbReference>
<dbReference type="Gene3D" id="1.20.1640.10">
    <property type="entry name" value="Multidrug efflux transporter AcrB transmembrane domain"/>
    <property type="match status" value="2"/>
</dbReference>
<evidence type="ECO:0000256" key="1">
    <source>
        <dbReference type="ARBA" id="ARBA00004651"/>
    </source>
</evidence>
<comment type="similarity">
    <text evidence="2">Belongs to the resistance-nodulation-cell division (RND) (TC 2.A.6) family.</text>
</comment>
<feature type="transmembrane region" description="Helical" evidence="8">
    <location>
        <begin position="997"/>
        <end position="1021"/>
    </location>
</feature>
<name>A0A150WT65_BDEBC</name>
<comment type="caution">
    <text evidence="9">The sequence shown here is derived from an EMBL/GenBank/DDBJ whole genome shotgun (WGS) entry which is preliminary data.</text>
</comment>
<dbReference type="InterPro" id="IPR001036">
    <property type="entry name" value="Acrflvin-R"/>
</dbReference>
<evidence type="ECO:0000256" key="5">
    <source>
        <dbReference type="ARBA" id="ARBA00022692"/>
    </source>
</evidence>
<feature type="transmembrane region" description="Helical" evidence="8">
    <location>
        <begin position="444"/>
        <end position="461"/>
    </location>
</feature>
<dbReference type="EMBL" id="LUKF01000008">
    <property type="protein sequence ID" value="KYG67593.1"/>
    <property type="molecule type" value="Genomic_DNA"/>
</dbReference>
<dbReference type="Proteomes" id="UP000075391">
    <property type="component" value="Unassembled WGS sequence"/>
</dbReference>
<gene>
    <name evidence="9" type="ORF">AZI85_17075</name>
</gene>
<feature type="transmembrane region" description="Helical" evidence="8">
    <location>
        <begin position="473"/>
        <end position="500"/>
    </location>
</feature>
<dbReference type="Gene3D" id="3.30.70.1430">
    <property type="entry name" value="Multidrug efflux transporter AcrB pore domain"/>
    <property type="match status" value="2"/>
</dbReference>
<dbReference type="SUPFAM" id="SSF82693">
    <property type="entry name" value="Multidrug efflux transporter AcrB pore domain, PN1, PN2, PC1 and PC2 subdomains"/>
    <property type="match status" value="3"/>
</dbReference>
<evidence type="ECO:0000256" key="7">
    <source>
        <dbReference type="ARBA" id="ARBA00023136"/>
    </source>
</evidence>